<dbReference type="AlphaFoldDB" id="A0A2H0RHI1"/>
<dbReference type="Pfam" id="PF13529">
    <property type="entry name" value="Peptidase_C39_2"/>
    <property type="match status" value="1"/>
</dbReference>
<reference evidence="3 4" key="1">
    <citation type="submission" date="2017-09" db="EMBL/GenBank/DDBJ databases">
        <title>Depth-based differentiation of microbial function through sediment-hosted aquifers and enrichment of novel symbionts in the deep terrestrial subsurface.</title>
        <authorList>
            <person name="Probst A.J."/>
            <person name="Ladd B."/>
            <person name="Jarett J.K."/>
            <person name="Geller-Mcgrath D.E."/>
            <person name="Sieber C.M."/>
            <person name="Emerson J.B."/>
            <person name="Anantharaman K."/>
            <person name="Thomas B.C."/>
            <person name="Malmstrom R."/>
            <person name="Stieglmeier M."/>
            <person name="Klingl A."/>
            <person name="Woyke T."/>
            <person name="Ryan C.M."/>
            <person name="Banfield J.F."/>
        </authorList>
    </citation>
    <scope>NUCLEOTIDE SEQUENCE [LARGE SCALE GENOMIC DNA]</scope>
    <source>
        <strain evidence="3">CG10_big_fil_rev_8_21_14_0_10_49_38</strain>
    </source>
</reference>
<accession>A0A2H0RHI1</accession>
<dbReference type="PROSITE" id="PS50005">
    <property type="entry name" value="TPR"/>
    <property type="match status" value="1"/>
</dbReference>
<organism evidence="3 4">
    <name type="scientific">Candidatus Vogelbacteria bacterium CG10_big_fil_rev_8_21_14_0_10_49_38</name>
    <dbReference type="NCBI Taxonomy" id="1975043"/>
    <lineage>
        <taxon>Bacteria</taxon>
        <taxon>Candidatus Vogeliibacteriota</taxon>
    </lineage>
</organism>
<name>A0A2H0RHI1_9BACT</name>
<evidence type="ECO:0000313" key="4">
    <source>
        <dbReference type="Proteomes" id="UP000230431"/>
    </source>
</evidence>
<evidence type="ECO:0000259" key="2">
    <source>
        <dbReference type="Pfam" id="PF13529"/>
    </source>
</evidence>
<feature type="domain" description="Peptidase C39-like" evidence="2">
    <location>
        <begin position="73"/>
        <end position="179"/>
    </location>
</feature>
<feature type="repeat" description="TPR" evidence="1">
    <location>
        <begin position="324"/>
        <end position="357"/>
    </location>
</feature>
<dbReference type="SMART" id="SM00028">
    <property type="entry name" value="TPR"/>
    <property type="match status" value="2"/>
</dbReference>
<dbReference type="InterPro" id="IPR039564">
    <property type="entry name" value="Peptidase_C39-like"/>
</dbReference>
<dbReference type="InterPro" id="IPR011990">
    <property type="entry name" value="TPR-like_helical_dom_sf"/>
</dbReference>
<proteinExistence type="predicted"/>
<evidence type="ECO:0000313" key="3">
    <source>
        <dbReference type="EMBL" id="PIR45900.1"/>
    </source>
</evidence>
<dbReference type="Proteomes" id="UP000230431">
    <property type="component" value="Unassembled WGS sequence"/>
</dbReference>
<dbReference type="Pfam" id="PF13432">
    <property type="entry name" value="TPR_16"/>
    <property type="match status" value="2"/>
</dbReference>
<dbReference type="InterPro" id="IPR019734">
    <property type="entry name" value="TPR_rpt"/>
</dbReference>
<sequence length="369" mass="41713">MSLFFLLRIFSLLVIMLSLVGGGLVIRSLFGFTETPSPVFEPRGEPLGKSPEVVFGVDLPPTKTLVNDYHVYQSFNNCAPAALSMALSYYGLKLSQEALMADLRPYNNPRGKNDNKSTVPVELAARAEAEGLIAYFRPAGDLDLIKTFIANDFPVIVRTLLYPDQDYAHYRVIKGYGEGFIVQDDSLEGKNLKFSDQEFLKLWQPFNYAYLVLVSPEDQALVEEILGENLDETTAWRRAVRRAEAELASDPNSLAAQFNLAVAHYYLGDYPAATAAFERAESRLTHHWLWYQIEPIKAYFALGEDEKVLAWAERILNDGNPAYVDLYLLRGRIYLKRGQVDLARAEFKQALFYNVNSREAREALIRAAE</sequence>
<dbReference type="EMBL" id="PCYK01000021">
    <property type="protein sequence ID" value="PIR45900.1"/>
    <property type="molecule type" value="Genomic_DNA"/>
</dbReference>
<dbReference type="SUPFAM" id="SSF48452">
    <property type="entry name" value="TPR-like"/>
    <property type="match status" value="1"/>
</dbReference>
<comment type="caution">
    <text evidence="3">The sequence shown here is derived from an EMBL/GenBank/DDBJ whole genome shotgun (WGS) entry which is preliminary data.</text>
</comment>
<dbReference type="Gene3D" id="3.90.70.10">
    <property type="entry name" value="Cysteine proteinases"/>
    <property type="match status" value="1"/>
</dbReference>
<dbReference type="Gene3D" id="1.25.40.10">
    <property type="entry name" value="Tetratricopeptide repeat domain"/>
    <property type="match status" value="2"/>
</dbReference>
<evidence type="ECO:0000256" key="1">
    <source>
        <dbReference type="PROSITE-ProRule" id="PRU00339"/>
    </source>
</evidence>
<protein>
    <recommendedName>
        <fullName evidence="2">Peptidase C39-like domain-containing protein</fullName>
    </recommendedName>
</protein>
<keyword evidence="1" id="KW-0802">TPR repeat</keyword>
<gene>
    <name evidence="3" type="ORF">COV08_02610</name>
</gene>